<dbReference type="InterPro" id="IPR003439">
    <property type="entry name" value="ABC_transporter-like_ATP-bd"/>
</dbReference>
<dbReference type="InterPro" id="IPR003593">
    <property type="entry name" value="AAA+_ATPase"/>
</dbReference>
<gene>
    <name evidence="5" type="ORF">UFOPK3024_00727</name>
</gene>
<sequence length="337" mass="36026">MVAGIPLLAGLDATAATGLLILYLVLVLFRPSGFLSFLVPLRDWWLEEWGRTRGIDPATVKPRTTPQKSPLLAFVGFGSREKTASASADESILEVSAVSKSYGGIRAVQGVSLTVREGSATAIIGPNGAGKTTFFEMISGFVTPDEGSITFHGRKITSRSPEFRARRGIVRSFQNALLFPTLTVYQAVELSHGRGRSAGLTVPELLELAGLSEFADTLISDLPTGVRRVTELTCDITLTPELILLDEPSAGIAHSEIPALAKWIRALREDLHMTVLVVDHDMNLLRSVCDEFVAMDLGQVIARGTADEVAANPKVIEAFLGTSVAAVERSAAATAVE</sequence>
<dbReference type="Pfam" id="PF00005">
    <property type="entry name" value="ABC_tran"/>
    <property type="match status" value="1"/>
</dbReference>
<dbReference type="SMART" id="SM00382">
    <property type="entry name" value="AAA"/>
    <property type="match status" value="1"/>
</dbReference>
<evidence type="ECO:0000256" key="1">
    <source>
        <dbReference type="ARBA" id="ARBA00022448"/>
    </source>
</evidence>
<dbReference type="GO" id="GO:0016887">
    <property type="term" value="F:ATP hydrolysis activity"/>
    <property type="evidence" value="ECO:0007669"/>
    <property type="project" value="InterPro"/>
</dbReference>
<dbReference type="PROSITE" id="PS50893">
    <property type="entry name" value="ABC_TRANSPORTER_2"/>
    <property type="match status" value="1"/>
</dbReference>
<dbReference type="Gene3D" id="3.40.50.300">
    <property type="entry name" value="P-loop containing nucleotide triphosphate hydrolases"/>
    <property type="match status" value="1"/>
</dbReference>
<keyword evidence="1" id="KW-0813">Transport</keyword>
<dbReference type="GO" id="GO:0005524">
    <property type="term" value="F:ATP binding"/>
    <property type="evidence" value="ECO:0007669"/>
    <property type="project" value="UniProtKB-KW"/>
</dbReference>
<dbReference type="AlphaFoldDB" id="A0A6J6Y2B6"/>
<feature type="domain" description="ABC transporter" evidence="4">
    <location>
        <begin position="93"/>
        <end position="322"/>
    </location>
</feature>
<dbReference type="PANTHER" id="PTHR45772">
    <property type="entry name" value="CONSERVED COMPONENT OF ABC TRANSPORTER FOR NATURAL AMINO ACIDS-RELATED"/>
    <property type="match status" value="1"/>
</dbReference>
<evidence type="ECO:0000256" key="3">
    <source>
        <dbReference type="ARBA" id="ARBA00022840"/>
    </source>
</evidence>
<dbReference type="InterPro" id="IPR032823">
    <property type="entry name" value="BCA_ABC_TP_C"/>
</dbReference>
<dbReference type="InterPro" id="IPR051120">
    <property type="entry name" value="ABC_AA/LPS_Transport"/>
</dbReference>
<dbReference type="GO" id="GO:0005886">
    <property type="term" value="C:plasma membrane"/>
    <property type="evidence" value="ECO:0007669"/>
    <property type="project" value="TreeGrafter"/>
</dbReference>
<keyword evidence="3" id="KW-0067">ATP-binding</keyword>
<dbReference type="EMBL" id="CAFAAK010000147">
    <property type="protein sequence ID" value="CAB4803512.1"/>
    <property type="molecule type" value="Genomic_DNA"/>
</dbReference>
<evidence type="ECO:0000259" key="4">
    <source>
        <dbReference type="PROSITE" id="PS50893"/>
    </source>
</evidence>
<reference evidence="5" key="1">
    <citation type="submission" date="2020-05" db="EMBL/GenBank/DDBJ databases">
        <authorList>
            <person name="Chiriac C."/>
            <person name="Salcher M."/>
            <person name="Ghai R."/>
            <person name="Kavagutti S V."/>
        </authorList>
    </citation>
    <scope>NUCLEOTIDE SEQUENCE</scope>
</reference>
<organism evidence="5">
    <name type="scientific">freshwater metagenome</name>
    <dbReference type="NCBI Taxonomy" id="449393"/>
    <lineage>
        <taxon>unclassified sequences</taxon>
        <taxon>metagenomes</taxon>
        <taxon>ecological metagenomes</taxon>
    </lineage>
</organism>
<accession>A0A6J6Y2B6</accession>
<dbReference type="InterPro" id="IPR027417">
    <property type="entry name" value="P-loop_NTPase"/>
</dbReference>
<dbReference type="PANTHER" id="PTHR45772:SF3">
    <property type="entry name" value="ABC TRANSPORTER ATP-BINDING PROTEIN"/>
    <property type="match status" value="1"/>
</dbReference>
<name>A0A6J6Y2B6_9ZZZZ</name>
<evidence type="ECO:0000313" key="5">
    <source>
        <dbReference type="EMBL" id="CAB4803512.1"/>
    </source>
</evidence>
<dbReference type="SUPFAM" id="SSF52540">
    <property type="entry name" value="P-loop containing nucleoside triphosphate hydrolases"/>
    <property type="match status" value="1"/>
</dbReference>
<evidence type="ECO:0000256" key="2">
    <source>
        <dbReference type="ARBA" id="ARBA00022741"/>
    </source>
</evidence>
<proteinExistence type="predicted"/>
<protein>
    <submittedName>
        <fullName evidence="5">Unannotated protein</fullName>
    </submittedName>
</protein>
<dbReference type="Pfam" id="PF12399">
    <property type="entry name" value="BCA_ABC_TP_C"/>
    <property type="match status" value="1"/>
</dbReference>
<keyword evidence="2" id="KW-0547">Nucleotide-binding</keyword>